<dbReference type="InterPro" id="IPR012341">
    <property type="entry name" value="6hp_glycosidase-like_sf"/>
</dbReference>
<dbReference type="Proteomes" id="UP000603708">
    <property type="component" value="Unassembled WGS sequence"/>
</dbReference>
<dbReference type="InterPro" id="IPR011613">
    <property type="entry name" value="GH15-like"/>
</dbReference>
<dbReference type="InterPro" id="IPR008928">
    <property type="entry name" value="6-hairpin_glycosidase_sf"/>
</dbReference>
<feature type="domain" description="GH15-like" evidence="1">
    <location>
        <begin position="23"/>
        <end position="120"/>
    </location>
</feature>
<comment type="caution">
    <text evidence="2">The sequence shown here is derived from an EMBL/GenBank/DDBJ whole genome shotgun (WGS) entry which is preliminary data.</text>
</comment>
<organism evidence="2 3">
    <name type="scientific">Streptomyces sulfonofaciens</name>
    <dbReference type="NCBI Taxonomy" id="68272"/>
    <lineage>
        <taxon>Bacteria</taxon>
        <taxon>Bacillati</taxon>
        <taxon>Actinomycetota</taxon>
        <taxon>Actinomycetes</taxon>
        <taxon>Kitasatosporales</taxon>
        <taxon>Streptomycetaceae</taxon>
        <taxon>Streptomyces</taxon>
    </lineage>
</organism>
<dbReference type="SUPFAM" id="SSF48208">
    <property type="entry name" value="Six-hairpin glycosidases"/>
    <property type="match status" value="1"/>
</dbReference>
<gene>
    <name evidence="2" type="ORF">GCM10018793_58210</name>
</gene>
<dbReference type="GO" id="GO:0005975">
    <property type="term" value="P:carbohydrate metabolic process"/>
    <property type="evidence" value="ECO:0007669"/>
    <property type="project" value="InterPro"/>
</dbReference>
<keyword evidence="3" id="KW-1185">Reference proteome</keyword>
<accession>A0A919GLF1</accession>
<reference evidence="2" key="1">
    <citation type="journal article" date="2014" name="Int. J. Syst. Evol. Microbiol.">
        <title>Complete genome sequence of Corynebacterium casei LMG S-19264T (=DSM 44701T), isolated from a smear-ripened cheese.</title>
        <authorList>
            <consortium name="US DOE Joint Genome Institute (JGI-PGF)"/>
            <person name="Walter F."/>
            <person name="Albersmeier A."/>
            <person name="Kalinowski J."/>
            <person name="Ruckert C."/>
        </authorList>
    </citation>
    <scope>NUCLEOTIDE SEQUENCE</scope>
    <source>
        <strain evidence="2">JCM 5069</strain>
    </source>
</reference>
<proteinExistence type="predicted"/>
<evidence type="ECO:0000259" key="1">
    <source>
        <dbReference type="Pfam" id="PF00723"/>
    </source>
</evidence>
<dbReference type="Gene3D" id="1.50.10.10">
    <property type="match status" value="1"/>
</dbReference>
<dbReference type="EMBL" id="BNCD01000022">
    <property type="protein sequence ID" value="GHH86414.1"/>
    <property type="molecule type" value="Genomic_DNA"/>
</dbReference>
<evidence type="ECO:0000313" key="3">
    <source>
        <dbReference type="Proteomes" id="UP000603708"/>
    </source>
</evidence>
<dbReference type="AlphaFoldDB" id="A0A919GLF1"/>
<evidence type="ECO:0000313" key="2">
    <source>
        <dbReference type="EMBL" id="GHH86414.1"/>
    </source>
</evidence>
<protein>
    <recommendedName>
        <fullName evidence="1">GH15-like domain-containing protein</fullName>
    </recommendedName>
</protein>
<reference evidence="2" key="2">
    <citation type="submission" date="2020-09" db="EMBL/GenBank/DDBJ databases">
        <authorList>
            <person name="Sun Q."/>
            <person name="Ohkuma M."/>
        </authorList>
    </citation>
    <scope>NUCLEOTIDE SEQUENCE</scope>
    <source>
        <strain evidence="2">JCM 5069</strain>
    </source>
</reference>
<sequence length="134" mass="15068">MDAALLLPAVRGALAVGDPRNRATLGARRRELARDHFVYRFRHDARPLEQAEGAFLMCGFVMALAEHRQGRPIEAHRWFERNRGACGTSHLYAEEFDIAQRQMRGNLPQAFVHALLLETAAGLAREPGTRGTHR</sequence>
<name>A0A919GLF1_9ACTN</name>
<dbReference type="Pfam" id="PF00723">
    <property type="entry name" value="Glyco_hydro_15"/>
    <property type="match status" value="1"/>
</dbReference>